<proteinExistence type="inferred from homology"/>
<evidence type="ECO:0000256" key="4">
    <source>
        <dbReference type="ARBA" id="ARBA00022723"/>
    </source>
</evidence>
<dbReference type="EC" id="5.4.2.6" evidence="9"/>
<keyword evidence="12" id="KW-1185">Reference proteome</keyword>
<gene>
    <name evidence="11" type="ORF">J2I47_10485</name>
</gene>
<evidence type="ECO:0000256" key="2">
    <source>
        <dbReference type="ARBA" id="ARBA00006171"/>
    </source>
</evidence>
<dbReference type="RefSeq" id="WP_207364526.1">
    <property type="nucleotide sequence ID" value="NZ_JAFMYV010000004.1"/>
</dbReference>
<reference evidence="11" key="1">
    <citation type="submission" date="2021-03" db="EMBL/GenBank/DDBJ databases">
        <title>Fibrella sp. HMF5335 genome sequencing and assembly.</title>
        <authorList>
            <person name="Kang H."/>
            <person name="Kim H."/>
            <person name="Bae S."/>
            <person name="Joh K."/>
        </authorList>
    </citation>
    <scope>NUCLEOTIDE SEQUENCE</scope>
    <source>
        <strain evidence="11">HMF5335</strain>
    </source>
</reference>
<dbReference type="InterPro" id="IPR036412">
    <property type="entry name" value="HAD-like_sf"/>
</dbReference>
<comment type="cofactor">
    <cofactor evidence="1">
        <name>Mg(2+)</name>
        <dbReference type="ChEBI" id="CHEBI:18420"/>
    </cofactor>
</comment>
<dbReference type="PANTHER" id="PTHR46193">
    <property type="entry name" value="6-PHOSPHOGLUCONATE PHOSPHATASE"/>
    <property type="match status" value="1"/>
</dbReference>
<dbReference type="InterPro" id="IPR051600">
    <property type="entry name" value="Beta-PGM-like"/>
</dbReference>
<evidence type="ECO:0000256" key="8">
    <source>
        <dbReference type="ARBA" id="ARBA00044926"/>
    </source>
</evidence>
<evidence type="ECO:0000256" key="1">
    <source>
        <dbReference type="ARBA" id="ARBA00001946"/>
    </source>
</evidence>
<keyword evidence="7" id="KW-0119">Carbohydrate metabolism</keyword>
<dbReference type="SFLD" id="SFLDG01129">
    <property type="entry name" value="C1.5:_HAD__Beta-PGM__Phosphata"/>
    <property type="match status" value="1"/>
</dbReference>
<keyword evidence="6" id="KW-0413">Isomerase</keyword>
<dbReference type="Pfam" id="PF13419">
    <property type="entry name" value="HAD_2"/>
    <property type="match status" value="1"/>
</dbReference>
<keyword evidence="3" id="KW-0597">Phosphoprotein</keyword>
<dbReference type="InterPro" id="IPR010976">
    <property type="entry name" value="B-phosphoglucomutase_hydrolase"/>
</dbReference>
<dbReference type="NCBIfam" id="TIGR02009">
    <property type="entry name" value="PGMB-YQAB-SF"/>
    <property type="match status" value="1"/>
</dbReference>
<keyword evidence="5" id="KW-0460">Magnesium</keyword>
<dbReference type="SFLD" id="SFLDS00003">
    <property type="entry name" value="Haloacid_Dehalogenase"/>
    <property type="match status" value="1"/>
</dbReference>
<dbReference type="GO" id="GO:0008801">
    <property type="term" value="F:beta-phosphoglucomutase activity"/>
    <property type="evidence" value="ECO:0007669"/>
    <property type="project" value="UniProtKB-EC"/>
</dbReference>
<sequence length="222" mass="24802">MTTKQSPLYFLFDMDGTLIDSNPTHKEAYTQFFARYDIKLTDDDFKEHISGKMNPEIIPYFFEQKGEKLDDKRLQELTTEKETLYQQLMAPKLAPVAGLVDFLTAVQQASIPMALATSAPMMNVDFVLDGLRIRQFFQEIVTDADVQQGKPAPDVFQVAAERLGARPDQCVVFEDSAKGVESAQKAKMKVVALSISHEPEATDKADLAIDDYVGLTVEKVKG</sequence>
<evidence type="ECO:0000256" key="7">
    <source>
        <dbReference type="ARBA" id="ARBA00023277"/>
    </source>
</evidence>
<comment type="catalytic activity">
    <reaction evidence="8">
        <text>beta-D-glucose 1-phosphate = beta-D-glucose 6-phosphate</text>
        <dbReference type="Rhea" id="RHEA:20113"/>
        <dbReference type="ChEBI" id="CHEBI:57684"/>
        <dbReference type="ChEBI" id="CHEBI:58247"/>
        <dbReference type="EC" id="5.4.2.6"/>
    </reaction>
</comment>
<dbReference type="PANTHER" id="PTHR46193:SF18">
    <property type="entry name" value="HEXITOL PHOSPHATASE B"/>
    <property type="match status" value="1"/>
</dbReference>
<dbReference type="InterPro" id="IPR023198">
    <property type="entry name" value="PGP-like_dom2"/>
</dbReference>
<dbReference type="InterPro" id="IPR023214">
    <property type="entry name" value="HAD_sf"/>
</dbReference>
<dbReference type="SFLD" id="SFLDG01135">
    <property type="entry name" value="C1.5.6:_HAD__Beta-PGM__Phospha"/>
    <property type="match status" value="1"/>
</dbReference>
<evidence type="ECO:0000256" key="5">
    <source>
        <dbReference type="ARBA" id="ARBA00022842"/>
    </source>
</evidence>
<evidence type="ECO:0000256" key="10">
    <source>
        <dbReference type="ARBA" id="ARBA00044991"/>
    </source>
</evidence>
<dbReference type="AlphaFoldDB" id="A0A939K579"/>
<dbReference type="EMBL" id="JAFMYV010000004">
    <property type="protein sequence ID" value="MBO0936971.1"/>
    <property type="molecule type" value="Genomic_DNA"/>
</dbReference>
<dbReference type="InterPro" id="IPR041492">
    <property type="entry name" value="HAD_2"/>
</dbReference>
<keyword evidence="4" id="KW-0479">Metal-binding</keyword>
<evidence type="ECO:0000313" key="11">
    <source>
        <dbReference type="EMBL" id="MBO0936971.1"/>
    </source>
</evidence>
<evidence type="ECO:0000256" key="9">
    <source>
        <dbReference type="ARBA" id="ARBA00044968"/>
    </source>
</evidence>
<comment type="similarity">
    <text evidence="2">Belongs to the HAD-like hydrolase superfamily. CbbY/CbbZ/Gph/YieH family.</text>
</comment>
<organism evidence="11 12">
    <name type="scientific">Fibrella rubiginis</name>
    <dbReference type="NCBI Taxonomy" id="2817060"/>
    <lineage>
        <taxon>Bacteria</taxon>
        <taxon>Pseudomonadati</taxon>
        <taxon>Bacteroidota</taxon>
        <taxon>Cytophagia</taxon>
        <taxon>Cytophagales</taxon>
        <taxon>Spirosomataceae</taxon>
        <taxon>Fibrella</taxon>
    </lineage>
</organism>
<evidence type="ECO:0000256" key="6">
    <source>
        <dbReference type="ARBA" id="ARBA00023235"/>
    </source>
</evidence>
<dbReference type="NCBIfam" id="TIGR01509">
    <property type="entry name" value="HAD-SF-IA-v3"/>
    <property type="match status" value="1"/>
</dbReference>
<evidence type="ECO:0000313" key="12">
    <source>
        <dbReference type="Proteomes" id="UP000664034"/>
    </source>
</evidence>
<dbReference type="InterPro" id="IPR006439">
    <property type="entry name" value="HAD-SF_hydro_IA"/>
</dbReference>
<accession>A0A939K579</accession>
<dbReference type="PRINTS" id="PR00413">
    <property type="entry name" value="HADHALOGNASE"/>
</dbReference>
<dbReference type="Gene3D" id="3.40.50.1000">
    <property type="entry name" value="HAD superfamily/HAD-like"/>
    <property type="match status" value="1"/>
</dbReference>
<dbReference type="SUPFAM" id="SSF56784">
    <property type="entry name" value="HAD-like"/>
    <property type="match status" value="1"/>
</dbReference>
<name>A0A939K579_9BACT</name>
<comment type="caution">
    <text evidence="11">The sequence shown here is derived from an EMBL/GenBank/DDBJ whole genome shotgun (WGS) entry which is preliminary data.</text>
</comment>
<dbReference type="Gene3D" id="1.10.150.240">
    <property type="entry name" value="Putative phosphatase, domain 2"/>
    <property type="match status" value="1"/>
</dbReference>
<protein>
    <recommendedName>
        <fullName evidence="10">Beta-phosphoglucomutase</fullName>
        <ecNumber evidence="9">5.4.2.6</ecNumber>
    </recommendedName>
</protein>
<evidence type="ECO:0000256" key="3">
    <source>
        <dbReference type="ARBA" id="ARBA00022553"/>
    </source>
</evidence>
<dbReference type="Proteomes" id="UP000664034">
    <property type="component" value="Unassembled WGS sequence"/>
</dbReference>
<dbReference type="CDD" id="cd07505">
    <property type="entry name" value="HAD_BPGM-like"/>
    <property type="match status" value="1"/>
</dbReference>
<dbReference type="GO" id="GO:0046872">
    <property type="term" value="F:metal ion binding"/>
    <property type="evidence" value="ECO:0007669"/>
    <property type="project" value="UniProtKB-KW"/>
</dbReference>